<dbReference type="GO" id="GO:0009253">
    <property type="term" value="P:peptidoglycan catabolic process"/>
    <property type="evidence" value="ECO:0007669"/>
    <property type="project" value="InterPro"/>
</dbReference>
<dbReference type="EMBL" id="QEWP01000005">
    <property type="protein sequence ID" value="PWD99795.1"/>
    <property type="molecule type" value="Genomic_DNA"/>
</dbReference>
<dbReference type="SUPFAM" id="SSF53187">
    <property type="entry name" value="Zn-dependent exopeptidases"/>
    <property type="match status" value="1"/>
</dbReference>
<dbReference type="GO" id="GO:0008745">
    <property type="term" value="F:N-acetylmuramoyl-L-alanine amidase activity"/>
    <property type="evidence" value="ECO:0007669"/>
    <property type="project" value="UniProtKB-EC"/>
</dbReference>
<accession>A0A2U2B9P6</accession>
<keyword evidence="6" id="KW-1185">Reference proteome</keyword>
<sequence length="328" mass="37830">MRGLIILLYIFLCGSFVYGQAPPITNPSASPNKGEGAWGFLSRNNVNPKEFMEEFRNLNKGRFDENGGLYLHETYLLPATTYTLTEPLFGKDYETVEVENPDLKDATIILVAGHGGPDPGAIGHYGKNDLYEDEYAYDITLRLARNLMSRGADVHMIIQDEKNGIRNDSHLIPDKSETCLNLPIPLEQIDRLKQRAKAVNQIAREHKRKYLRCIVVHLDSRSQKKQLDVFFYHHKRSKNGEKMAENVRERFRKNYAKHQPLRGFSGTVTDRNLYMLRKTNPVTLFVELGNIRNFRDQQRFIVENNRQALANWLSEGIIDDFNNSNNKK</sequence>
<dbReference type="InterPro" id="IPR002508">
    <property type="entry name" value="MurNAc-LAA_cat"/>
</dbReference>
<dbReference type="EC" id="3.5.1.28" evidence="2"/>
<reference evidence="5 6" key="1">
    <citation type="submission" date="2018-05" db="EMBL/GenBank/DDBJ databases">
        <title>Marinilabilia rubrum sp. nov., isolated from saltern sediment.</title>
        <authorList>
            <person name="Zhang R."/>
        </authorList>
    </citation>
    <scope>NUCLEOTIDE SEQUENCE [LARGE SCALE GENOMIC DNA]</scope>
    <source>
        <strain evidence="5 6">WTE16</strain>
    </source>
</reference>
<keyword evidence="3" id="KW-0378">Hydrolase</keyword>
<dbReference type="PANTHER" id="PTHR30404">
    <property type="entry name" value="N-ACETYLMURAMOYL-L-ALANINE AMIDASE"/>
    <property type="match status" value="1"/>
</dbReference>
<feature type="domain" description="MurNAc-LAA" evidence="4">
    <location>
        <begin position="108"/>
        <end position="318"/>
    </location>
</feature>
<dbReference type="Pfam" id="PF01520">
    <property type="entry name" value="Amidase_3"/>
    <property type="match status" value="1"/>
</dbReference>
<name>A0A2U2B9P6_9BACT</name>
<comment type="catalytic activity">
    <reaction evidence="1">
        <text>Hydrolyzes the link between N-acetylmuramoyl residues and L-amino acid residues in certain cell-wall glycopeptides.</text>
        <dbReference type="EC" id="3.5.1.28"/>
    </reaction>
</comment>
<dbReference type="OrthoDB" id="936124at2"/>
<evidence type="ECO:0000256" key="2">
    <source>
        <dbReference type="ARBA" id="ARBA00011901"/>
    </source>
</evidence>
<dbReference type="Proteomes" id="UP000244956">
    <property type="component" value="Unassembled WGS sequence"/>
</dbReference>
<organism evidence="5 6">
    <name type="scientific">Marinilabilia rubra</name>
    <dbReference type="NCBI Taxonomy" id="2162893"/>
    <lineage>
        <taxon>Bacteria</taxon>
        <taxon>Pseudomonadati</taxon>
        <taxon>Bacteroidota</taxon>
        <taxon>Bacteroidia</taxon>
        <taxon>Marinilabiliales</taxon>
        <taxon>Marinilabiliaceae</taxon>
        <taxon>Marinilabilia</taxon>
    </lineage>
</organism>
<evidence type="ECO:0000313" key="5">
    <source>
        <dbReference type="EMBL" id="PWD99795.1"/>
    </source>
</evidence>
<proteinExistence type="predicted"/>
<protein>
    <recommendedName>
        <fullName evidence="2">N-acetylmuramoyl-L-alanine amidase</fullName>
        <ecNumber evidence="2">3.5.1.28</ecNumber>
    </recommendedName>
</protein>
<comment type="caution">
    <text evidence="5">The sequence shown here is derived from an EMBL/GenBank/DDBJ whole genome shotgun (WGS) entry which is preliminary data.</text>
</comment>
<dbReference type="Gene3D" id="3.40.630.40">
    <property type="entry name" value="Zn-dependent exopeptidases"/>
    <property type="match status" value="1"/>
</dbReference>
<evidence type="ECO:0000313" key="6">
    <source>
        <dbReference type="Proteomes" id="UP000244956"/>
    </source>
</evidence>
<dbReference type="InterPro" id="IPR050695">
    <property type="entry name" value="N-acetylmuramoyl_amidase_3"/>
</dbReference>
<dbReference type="PANTHER" id="PTHR30404:SF0">
    <property type="entry name" value="N-ACETYLMURAMOYL-L-ALANINE AMIDASE AMIC"/>
    <property type="match status" value="1"/>
</dbReference>
<evidence type="ECO:0000256" key="1">
    <source>
        <dbReference type="ARBA" id="ARBA00001561"/>
    </source>
</evidence>
<dbReference type="AlphaFoldDB" id="A0A2U2B9P6"/>
<evidence type="ECO:0000256" key="3">
    <source>
        <dbReference type="ARBA" id="ARBA00022801"/>
    </source>
</evidence>
<dbReference type="CDD" id="cd02696">
    <property type="entry name" value="MurNAc-LAA"/>
    <property type="match status" value="1"/>
</dbReference>
<evidence type="ECO:0000259" key="4">
    <source>
        <dbReference type="Pfam" id="PF01520"/>
    </source>
</evidence>
<dbReference type="GO" id="GO:0030288">
    <property type="term" value="C:outer membrane-bounded periplasmic space"/>
    <property type="evidence" value="ECO:0007669"/>
    <property type="project" value="TreeGrafter"/>
</dbReference>
<dbReference type="RefSeq" id="WP_109263896.1">
    <property type="nucleotide sequence ID" value="NZ_QEWP01000005.1"/>
</dbReference>
<gene>
    <name evidence="5" type="ORF">DDZ16_07825</name>
</gene>